<dbReference type="AlphaFoldDB" id="A0A2S0WLA6"/>
<dbReference type="PANTHER" id="PTHR43039">
    <property type="entry name" value="ESTERASE-RELATED"/>
    <property type="match status" value="1"/>
</dbReference>
<dbReference type="OrthoDB" id="8680283at2"/>
<dbReference type="RefSeq" id="WP_108577778.1">
    <property type="nucleotide sequence ID" value="NZ_CP026952.1"/>
</dbReference>
<evidence type="ECO:0000313" key="3">
    <source>
        <dbReference type="EMBL" id="AWB92133.1"/>
    </source>
</evidence>
<name>A0A2S0WLA6_9ACTN</name>
<evidence type="ECO:0000256" key="1">
    <source>
        <dbReference type="ARBA" id="ARBA00008645"/>
    </source>
</evidence>
<evidence type="ECO:0000313" key="4">
    <source>
        <dbReference type="Proteomes" id="UP000244384"/>
    </source>
</evidence>
<dbReference type="Proteomes" id="UP000244384">
    <property type="component" value="Chromosome"/>
</dbReference>
<dbReference type="Gene3D" id="3.40.50.1820">
    <property type="entry name" value="alpha/beta hydrolase"/>
    <property type="match status" value="1"/>
</dbReference>
<gene>
    <name evidence="3" type="ORF">C3E78_07935</name>
</gene>
<comment type="similarity">
    <text evidence="1">Belongs to the AB hydrolase superfamily.</text>
</comment>
<dbReference type="KEGG" id="aez:C3E78_07935"/>
<dbReference type="InterPro" id="IPR000073">
    <property type="entry name" value="AB_hydrolase_1"/>
</dbReference>
<sequence>MATYDGTGHDPHDVLVRNNVTVHGPADAPVLLLVHGFGCDQSMYSRVLPMLSETFRVVMFDHVGSGGSSLGAYDPVEYGSLDRYVADLLEICAALDLQDVTVVAHSIGAMMAIAGAVQRPDLLGRLVLLAPSPSYLDDDASGYVGGMSRADVQDLLESLDDNHMAWASAMAPVVMGNADSPELAGELEGSFCRVDPRVMRTFARVTFMSDVRDLLPRVTVPSLILQCSQDALAPLSVGEYLHSQLDRSELLVLSATGHVPQVSAPAETARAIVSYAAARQ</sequence>
<dbReference type="Pfam" id="PF12697">
    <property type="entry name" value="Abhydrolase_6"/>
    <property type="match status" value="1"/>
</dbReference>
<organism evidence="3 4">
    <name type="scientific">Aeromicrobium chenweiae</name>
    <dbReference type="NCBI Taxonomy" id="2079793"/>
    <lineage>
        <taxon>Bacteria</taxon>
        <taxon>Bacillati</taxon>
        <taxon>Actinomycetota</taxon>
        <taxon>Actinomycetes</taxon>
        <taxon>Propionibacteriales</taxon>
        <taxon>Nocardioidaceae</taxon>
        <taxon>Aeromicrobium</taxon>
    </lineage>
</organism>
<accession>A0A5F2F1K9</accession>
<dbReference type="GO" id="GO:0016787">
    <property type="term" value="F:hydrolase activity"/>
    <property type="evidence" value="ECO:0007669"/>
    <property type="project" value="UniProtKB-KW"/>
</dbReference>
<evidence type="ECO:0000259" key="2">
    <source>
        <dbReference type="Pfam" id="PF12697"/>
    </source>
</evidence>
<dbReference type="EMBL" id="CP026952">
    <property type="protein sequence ID" value="AWB92133.1"/>
    <property type="molecule type" value="Genomic_DNA"/>
</dbReference>
<keyword evidence="3" id="KW-0378">Hydrolase</keyword>
<dbReference type="PRINTS" id="PR00111">
    <property type="entry name" value="ABHYDROLASE"/>
</dbReference>
<proteinExistence type="inferred from homology"/>
<protein>
    <submittedName>
        <fullName evidence="3">Alpha/beta hydrolase</fullName>
    </submittedName>
</protein>
<feature type="domain" description="AB hydrolase-1" evidence="2">
    <location>
        <begin position="31"/>
        <end position="271"/>
    </location>
</feature>
<dbReference type="InterPro" id="IPR029058">
    <property type="entry name" value="AB_hydrolase_fold"/>
</dbReference>
<reference evidence="4" key="1">
    <citation type="submission" date="2018-01" db="EMBL/GenBank/DDBJ databases">
        <authorList>
            <person name="Li J."/>
        </authorList>
    </citation>
    <scope>NUCLEOTIDE SEQUENCE [LARGE SCALE GENOMIC DNA]</scope>
    <source>
        <strain evidence="4">592</strain>
    </source>
</reference>
<accession>A0A2S0WLA6</accession>
<keyword evidence="4" id="KW-1185">Reference proteome</keyword>
<dbReference type="SUPFAM" id="SSF53474">
    <property type="entry name" value="alpha/beta-Hydrolases"/>
    <property type="match status" value="1"/>
</dbReference>